<dbReference type="EMBL" id="VHHP01000008">
    <property type="protein sequence ID" value="TPR53371.1"/>
    <property type="molecule type" value="Genomic_DNA"/>
</dbReference>
<dbReference type="InterPro" id="IPR016160">
    <property type="entry name" value="Ald_DH_CS_CYS"/>
</dbReference>
<feature type="active site" evidence="4">
    <location>
        <position position="193"/>
    </location>
</feature>
<dbReference type="Pfam" id="PF00171">
    <property type="entry name" value="Aldedh"/>
    <property type="match status" value="1"/>
</dbReference>
<gene>
    <name evidence="7" type="ORF">FJR74_02840</name>
</gene>
<protein>
    <recommendedName>
        <fullName evidence="3">Aldehyde dehydrogenase</fullName>
    </recommendedName>
</protein>
<dbReference type="InterPro" id="IPR012394">
    <property type="entry name" value="Aldehyde_DH_NAD(P)"/>
</dbReference>
<dbReference type="InterPro" id="IPR016162">
    <property type="entry name" value="Ald_DH_N"/>
</dbReference>
<dbReference type="SUPFAM" id="SSF53720">
    <property type="entry name" value="ALDH-like"/>
    <property type="match status" value="1"/>
</dbReference>
<dbReference type="PROSITE" id="PS00687">
    <property type="entry name" value="ALDEHYDE_DEHYDR_GLU"/>
    <property type="match status" value="1"/>
</dbReference>
<dbReference type="RefSeq" id="WP_140915026.1">
    <property type="nucleotide sequence ID" value="NZ_VHHP01000008.1"/>
</dbReference>
<dbReference type="PIRSF" id="PIRSF036492">
    <property type="entry name" value="ALDH"/>
    <property type="match status" value="1"/>
</dbReference>
<evidence type="ECO:0000256" key="4">
    <source>
        <dbReference type="PROSITE-ProRule" id="PRU10007"/>
    </source>
</evidence>
<dbReference type="Gene3D" id="3.40.309.10">
    <property type="entry name" value="Aldehyde Dehydrogenase, Chain A, domain 2"/>
    <property type="match status" value="1"/>
</dbReference>
<dbReference type="Gene3D" id="3.40.605.10">
    <property type="entry name" value="Aldehyde Dehydrogenase, Chain A, domain 1"/>
    <property type="match status" value="1"/>
</dbReference>
<evidence type="ECO:0000256" key="2">
    <source>
        <dbReference type="ARBA" id="ARBA00023002"/>
    </source>
</evidence>
<evidence type="ECO:0000259" key="6">
    <source>
        <dbReference type="Pfam" id="PF00171"/>
    </source>
</evidence>
<accession>A0ABY2YZB2</accession>
<keyword evidence="8" id="KW-1185">Reference proteome</keyword>
<evidence type="ECO:0000256" key="5">
    <source>
        <dbReference type="RuleBase" id="RU003345"/>
    </source>
</evidence>
<evidence type="ECO:0000313" key="8">
    <source>
        <dbReference type="Proteomes" id="UP000316851"/>
    </source>
</evidence>
<dbReference type="Proteomes" id="UP000316851">
    <property type="component" value="Unassembled WGS sequence"/>
</dbReference>
<sequence length="436" mass="49799">MEKISIKERIYYLKALKKWIISNREAIYDALYQDLNKSKVESEMTEISAVIKEIITYIKKIKSWDKIKRVRGSLELINTKFYTQPLAYGKVLIISPWNYPFNLSLIPFIDAFGAGNTVYLKPSEFSHHTSQLLTKMAKEVFPEDLLSVHLGDKNTVNELLEKNIDFIFFTGNNYVGKIIYQAAANKMIPCVLELGGKSPTIVDPSANLEVAAKRIVFGKLMNGGQTCVAPDYIYVHKDVKLTLVKLIRERYHEIYGKNPLENDALPKIISDRHLERIKNYHLPIEYNETRQMNLLIKESNWDAPEMQEEIFAPILPILEYENLEKVVDEINQHDIPLALYIFSQNKHNINYLLSAIKSGTAAINDTVIQIANNNFGFGGLGKSGIGKYHGKTGFDTFTSKRNIAKTGRIFDIPLKYKFATNEAKKLKLIKALLKSK</sequence>
<dbReference type="PROSITE" id="PS00070">
    <property type="entry name" value="ALDEHYDE_DEHYDR_CYS"/>
    <property type="match status" value="1"/>
</dbReference>
<reference evidence="7" key="1">
    <citation type="submission" date="2019-06" db="EMBL/GenBank/DDBJ databases">
        <title>Mycoplasma neophronis type strain whole genome sequence.</title>
        <authorList>
            <person name="Spergser J."/>
        </authorList>
    </citation>
    <scope>NUCLEOTIDE SEQUENCE [LARGE SCALE GENOMIC DNA]</scope>
    <source>
        <strain evidence="7">DSM 24097</strain>
    </source>
</reference>
<feature type="domain" description="Aldehyde dehydrogenase" evidence="6">
    <location>
        <begin position="2"/>
        <end position="401"/>
    </location>
</feature>
<dbReference type="InterPro" id="IPR015590">
    <property type="entry name" value="Aldehyde_DH_dom"/>
</dbReference>
<dbReference type="PANTHER" id="PTHR43570">
    <property type="entry name" value="ALDEHYDE DEHYDROGENASE"/>
    <property type="match status" value="1"/>
</dbReference>
<evidence type="ECO:0000313" key="7">
    <source>
        <dbReference type="EMBL" id="TPR53371.1"/>
    </source>
</evidence>
<keyword evidence="2 3" id="KW-0560">Oxidoreductase</keyword>
<dbReference type="InterPro" id="IPR016161">
    <property type="entry name" value="Ald_DH/histidinol_DH"/>
</dbReference>
<dbReference type="InterPro" id="IPR029510">
    <property type="entry name" value="Ald_DH_CS_GLU"/>
</dbReference>
<organism evidence="7 8">
    <name type="scientific">Metamycoplasma neophronis</name>
    <dbReference type="NCBI Taxonomy" id="872983"/>
    <lineage>
        <taxon>Bacteria</taxon>
        <taxon>Bacillati</taxon>
        <taxon>Mycoplasmatota</taxon>
        <taxon>Mycoplasmoidales</taxon>
        <taxon>Metamycoplasmataceae</taxon>
        <taxon>Metamycoplasma</taxon>
    </lineage>
</organism>
<proteinExistence type="inferred from homology"/>
<dbReference type="PANTHER" id="PTHR43570:SF16">
    <property type="entry name" value="ALDEHYDE DEHYDROGENASE TYPE III, ISOFORM Q"/>
    <property type="match status" value="1"/>
</dbReference>
<name>A0ABY2YZB2_9BACT</name>
<comment type="similarity">
    <text evidence="1 3 5">Belongs to the aldehyde dehydrogenase family.</text>
</comment>
<comment type="caution">
    <text evidence="7">The sequence shown here is derived from an EMBL/GenBank/DDBJ whole genome shotgun (WGS) entry which is preliminary data.</text>
</comment>
<evidence type="ECO:0000256" key="1">
    <source>
        <dbReference type="ARBA" id="ARBA00009986"/>
    </source>
</evidence>
<dbReference type="InterPro" id="IPR016163">
    <property type="entry name" value="Ald_DH_C"/>
</dbReference>
<evidence type="ECO:0000256" key="3">
    <source>
        <dbReference type="PIRNR" id="PIRNR036492"/>
    </source>
</evidence>